<proteinExistence type="predicted"/>
<feature type="non-terminal residue" evidence="1">
    <location>
        <position position="1"/>
    </location>
</feature>
<gene>
    <name evidence="1" type="ORF">ACFTOW_14515</name>
</gene>
<comment type="caution">
    <text evidence="1">The sequence shown here is derived from an EMBL/GenBank/DDBJ whole genome shotgun (WGS) entry which is preliminary data.</text>
</comment>
<sequence>GQDLTLNIGTGSLAARDDTAMKADRDLLVCVQNGDVTLRDNSTAVAGETLRIATVYTGQFLMFDLSVEDRTKSPTTLLSAPEIQVSVQDIYACTPSITEYQHASITRDSVYITKIVGEKSVQIKSYLGAIYDNTAAEADNIETQTLRLRAATGIGEVWQAGGNLNVSATEVSALNSVSGGINIQNRLSFAVGEEGIANTGSTQSRTDGDVVLVSAGKVFYDRMSYDFAGGGRGSITNLPSQSIFLIHNLDDVAFSQQWGNQTSRLISQLLGSGRTSVNALRPASALEEEVASASLMDVLAEMRSSTSARERMVAGEGRIAKQGSEVRAITVSDLVRHGGGSRMLNILQTGAEATMASAITLPDTSFSLEGDTGLDMGPVDASLSDWLLPMDDESNQNSDQEDGLDGRPVVRDALELADDALDLPLIAAE</sequence>
<protein>
    <recommendedName>
        <fullName evidence="3">FecR protein domain-containing protein</fullName>
    </recommendedName>
</protein>
<dbReference type="Proteomes" id="UP001597186">
    <property type="component" value="Unassembled WGS sequence"/>
</dbReference>
<evidence type="ECO:0000313" key="1">
    <source>
        <dbReference type="EMBL" id="MFD1510601.1"/>
    </source>
</evidence>
<name>A0ABW4EKC6_9RHOB</name>
<keyword evidence="2" id="KW-1185">Reference proteome</keyword>
<evidence type="ECO:0000313" key="2">
    <source>
        <dbReference type="Proteomes" id="UP001597186"/>
    </source>
</evidence>
<organism evidence="1 2">
    <name type="scientific">Lacimonas salitolerans</name>
    <dbReference type="NCBI Taxonomy" id="1323750"/>
    <lineage>
        <taxon>Bacteria</taxon>
        <taxon>Pseudomonadati</taxon>
        <taxon>Pseudomonadota</taxon>
        <taxon>Alphaproteobacteria</taxon>
        <taxon>Rhodobacterales</taxon>
        <taxon>Paracoccaceae</taxon>
        <taxon>Lacimonas</taxon>
    </lineage>
</organism>
<dbReference type="EMBL" id="JBHUDD010000132">
    <property type="protein sequence ID" value="MFD1510601.1"/>
    <property type="molecule type" value="Genomic_DNA"/>
</dbReference>
<accession>A0ABW4EKC6</accession>
<evidence type="ECO:0008006" key="3">
    <source>
        <dbReference type="Google" id="ProtNLM"/>
    </source>
</evidence>
<reference evidence="2" key="1">
    <citation type="journal article" date="2019" name="Int. J. Syst. Evol. Microbiol.">
        <title>The Global Catalogue of Microorganisms (GCM) 10K type strain sequencing project: providing services to taxonomists for standard genome sequencing and annotation.</title>
        <authorList>
            <consortium name="The Broad Institute Genomics Platform"/>
            <consortium name="The Broad Institute Genome Sequencing Center for Infectious Disease"/>
            <person name="Wu L."/>
            <person name="Ma J."/>
        </authorList>
    </citation>
    <scope>NUCLEOTIDE SEQUENCE [LARGE SCALE GENOMIC DNA]</scope>
    <source>
        <strain evidence="2">CGMCC 1.12477</strain>
    </source>
</reference>
<dbReference type="RefSeq" id="WP_379916928.1">
    <property type="nucleotide sequence ID" value="NZ_JBHUDD010000132.1"/>
</dbReference>